<comment type="caution">
    <text evidence="1">The sequence shown here is derived from an EMBL/GenBank/DDBJ whole genome shotgun (WGS) entry which is preliminary data.</text>
</comment>
<reference evidence="1" key="1">
    <citation type="journal article" date="2019" name="bioRxiv">
        <title>The Genome of the Zebra Mussel, Dreissena polymorpha: A Resource for Invasive Species Research.</title>
        <authorList>
            <person name="McCartney M.A."/>
            <person name="Auch B."/>
            <person name="Kono T."/>
            <person name="Mallez S."/>
            <person name="Zhang Y."/>
            <person name="Obille A."/>
            <person name="Becker A."/>
            <person name="Abrahante J.E."/>
            <person name="Garbe J."/>
            <person name="Badalamenti J.P."/>
            <person name="Herman A."/>
            <person name="Mangelson H."/>
            <person name="Liachko I."/>
            <person name="Sullivan S."/>
            <person name="Sone E.D."/>
            <person name="Koren S."/>
            <person name="Silverstein K.A.T."/>
            <person name="Beckman K.B."/>
            <person name="Gohl D.M."/>
        </authorList>
    </citation>
    <scope>NUCLEOTIDE SEQUENCE</scope>
    <source>
        <strain evidence="1">Duluth1</strain>
        <tissue evidence="1">Whole animal</tissue>
    </source>
</reference>
<sequence length="76" mass="8542">MGLLKTAEVRWGLLKTASGVWYYCKLLQVGGDIEHCYRWVGVLKTVTVGWDLKTAEVRWGQMKSLTGGLRLLKTAT</sequence>
<reference evidence="1" key="2">
    <citation type="submission" date="2020-11" db="EMBL/GenBank/DDBJ databases">
        <authorList>
            <person name="McCartney M.A."/>
            <person name="Auch B."/>
            <person name="Kono T."/>
            <person name="Mallez S."/>
            <person name="Becker A."/>
            <person name="Gohl D.M."/>
            <person name="Silverstein K.A.T."/>
            <person name="Koren S."/>
            <person name="Bechman K.B."/>
            <person name="Herman A."/>
            <person name="Abrahante J.E."/>
            <person name="Garbe J."/>
        </authorList>
    </citation>
    <scope>NUCLEOTIDE SEQUENCE</scope>
    <source>
        <strain evidence="1">Duluth1</strain>
        <tissue evidence="1">Whole animal</tissue>
    </source>
</reference>
<proteinExistence type="predicted"/>
<dbReference type="AlphaFoldDB" id="A0A9D4D0T5"/>
<dbReference type="Proteomes" id="UP000828390">
    <property type="component" value="Unassembled WGS sequence"/>
</dbReference>
<organism evidence="1 2">
    <name type="scientific">Dreissena polymorpha</name>
    <name type="common">Zebra mussel</name>
    <name type="synonym">Mytilus polymorpha</name>
    <dbReference type="NCBI Taxonomy" id="45954"/>
    <lineage>
        <taxon>Eukaryota</taxon>
        <taxon>Metazoa</taxon>
        <taxon>Spiralia</taxon>
        <taxon>Lophotrochozoa</taxon>
        <taxon>Mollusca</taxon>
        <taxon>Bivalvia</taxon>
        <taxon>Autobranchia</taxon>
        <taxon>Heteroconchia</taxon>
        <taxon>Euheterodonta</taxon>
        <taxon>Imparidentia</taxon>
        <taxon>Neoheterodontei</taxon>
        <taxon>Myida</taxon>
        <taxon>Dreissenoidea</taxon>
        <taxon>Dreissenidae</taxon>
        <taxon>Dreissena</taxon>
    </lineage>
</organism>
<protein>
    <submittedName>
        <fullName evidence="1">Uncharacterized protein</fullName>
    </submittedName>
</protein>
<evidence type="ECO:0000313" key="1">
    <source>
        <dbReference type="EMBL" id="KAH3736047.1"/>
    </source>
</evidence>
<accession>A0A9D4D0T5</accession>
<name>A0A9D4D0T5_DREPO</name>
<keyword evidence="2" id="KW-1185">Reference proteome</keyword>
<gene>
    <name evidence="1" type="ORF">DPMN_042607</name>
</gene>
<evidence type="ECO:0000313" key="2">
    <source>
        <dbReference type="Proteomes" id="UP000828390"/>
    </source>
</evidence>
<dbReference type="EMBL" id="JAIWYP010000011">
    <property type="protein sequence ID" value="KAH3736047.1"/>
    <property type="molecule type" value="Genomic_DNA"/>
</dbReference>